<dbReference type="PANTHER" id="PTHR34047:SF3">
    <property type="entry name" value="BLR2052 PROTEIN"/>
    <property type="match status" value="1"/>
</dbReference>
<dbReference type="InterPro" id="IPR043502">
    <property type="entry name" value="DNA/RNA_pol_sf"/>
</dbReference>
<evidence type="ECO:0000256" key="6">
    <source>
        <dbReference type="ARBA" id="ARBA00022918"/>
    </source>
</evidence>
<proteinExistence type="inferred from homology"/>
<dbReference type="RefSeq" id="WP_038245588.1">
    <property type="nucleotide sequence ID" value="NZ_CAWLZI010000110.1"/>
</dbReference>
<sequence>MSARVPMRGTGAEQAVVALKDRNGSGAKGLPHCADGTTATTGDKAGGRTAVKSAKPFPVSKRQVWEAYKRVKANRGAAGIDGQTLAGFDENVADNLYKLWNRLASGSYMLQAVRRVEIPKADGGVRPLGIPAVSDRIAQMVVKQVLEPVLEPLFHADSYGYRPGKSAHQAIAQARTRCWKFDWVVEIDIKGFFDNIDHALLLKAVRHHTQERWLVMYIERWLKAPVQMPDGRVQVRNRGTPQGGVISPLISNLFLHYAFDMWMKRQFPGVPFERYADDVVCHCHSQSQAEALISKAGQRFAQCGLELHPQKTRMVYCKDADRRGNYAETRFDFLGYTFRPRLSKNRWGKTFVNFSPGMSARAGKAIRQEVRSWGLQNRSDKSLYDLAHMFNAKIRGWINYYGAFYKSALYPTLRQIDRKLVLWLTRKHKRLRGHRRRASHWLARVARSETRLFAHWPLLWGQASMGRAG</sequence>
<dbReference type="NCBIfam" id="TIGR04416">
    <property type="entry name" value="group_II_RT_mat"/>
    <property type="match status" value="1"/>
</dbReference>
<dbReference type="Pfam" id="PF08388">
    <property type="entry name" value="GIIM"/>
    <property type="match status" value="1"/>
</dbReference>
<gene>
    <name evidence="12" type="ORF">XBKQ1_1140003</name>
</gene>
<evidence type="ECO:0000256" key="7">
    <source>
        <dbReference type="ARBA" id="ARBA00023118"/>
    </source>
</evidence>
<dbReference type="PROSITE" id="PS50878">
    <property type="entry name" value="RT_POL"/>
    <property type="match status" value="1"/>
</dbReference>
<evidence type="ECO:0000256" key="8">
    <source>
        <dbReference type="ARBA" id="ARBA00034120"/>
    </source>
</evidence>
<keyword evidence="7" id="KW-0051">Antiviral defense</keyword>
<dbReference type="EC" id="2.7.7.49" evidence="1"/>
<dbReference type="EMBL" id="CBSY010000018">
    <property type="protein sequence ID" value="CDH18331.1"/>
    <property type="molecule type" value="Genomic_DNA"/>
</dbReference>
<dbReference type="HOGENOM" id="CLU_013584_2_0_6"/>
<evidence type="ECO:0000259" key="11">
    <source>
        <dbReference type="PROSITE" id="PS50878"/>
    </source>
</evidence>
<evidence type="ECO:0000313" key="12">
    <source>
        <dbReference type="EMBL" id="CDH18331.1"/>
    </source>
</evidence>
<evidence type="ECO:0000256" key="4">
    <source>
        <dbReference type="ARBA" id="ARBA00022723"/>
    </source>
</evidence>
<dbReference type="OrthoDB" id="9793236at2"/>
<evidence type="ECO:0000256" key="5">
    <source>
        <dbReference type="ARBA" id="ARBA00022842"/>
    </source>
</evidence>
<dbReference type="InterPro" id="IPR030931">
    <property type="entry name" value="Group_II_RT_mat"/>
</dbReference>
<dbReference type="GO" id="GO:0046872">
    <property type="term" value="F:metal ion binding"/>
    <property type="evidence" value="ECO:0007669"/>
    <property type="project" value="UniProtKB-KW"/>
</dbReference>
<dbReference type="PRINTS" id="PR00866">
    <property type="entry name" value="RNADNAPOLMS"/>
</dbReference>
<keyword evidence="6 12" id="KW-0695">RNA-directed DNA polymerase</keyword>
<evidence type="ECO:0000256" key="10">
    <source>
        <dbReference type="SAM" id="MobiDB-lite"/>
    </source>
</evidence>
<keyword evidence="3" id="KW-0548">Nucleotidyltransferase</keyword>
<evidence type="ECO:0000313" key="13">
    <source>
        <dbReference type="Proteomes" id="UP000028500"/>
    </source>
</evidence>
<dbReference type="GO" id="GO:0003964">
    <property type="term" value="F:RNA-directed DNA polymerase activity"/>
    <property type="evidence" value="ECO:0007669"/>
    <property type="project" value="UniProtKB-KW"/>
</dbReference>
<feature type="domain" description="Reverse transcriptase" evidence="11">
    <location>
        <begin position="99"/>
        <end position="338"/>
    </location>
</feature>
<dbReference type="Pfam" id="PF00078">
    <property type="entry name" value="RVT_1"/>
    <property type="match status" value="1"/>
</dbReference>
<evidence type="ECO:0000256" key="3">
    <source>
        <dbReference type="ARBA" id="ARBA00022695"/>
    </source>
</evidence>
<dbReference type="InterPro" id="IPR000477">
    <property type="entry name" value="RT_dom"/>
</dbReference>
<comment type="similarity">
    <text evidence="8">Belongs to the bacterial reverse transcriptase family.</text>
</comment>
<keyword evidence="4" id="KW-0479">Metal-binding</keyword>
<reference evidence="12" key="1">
    <citation type="submission" date="2013-07" db="EMBL/GenBank/DDBJ databases">
        <title>Sub-species coevolution in mutualistic symbiosis.</title>
        <authorList>
            <person name="Murfin K."/>
            <person name="Klassen J."/>
            <person name="Lee M."/>
            <person name="Forst S."/>
            <person name="Stock P."/>
            <person name="Goodrich-Blair H."/>
        </authorList>
    </citation>
    <scope>NUCLEOTIDE SEQUENCE [LARGE SCALE GENOMIC DNA]</scope>
    <source>
        <strain evidence="12">Kraussei Quebec</strain>
    </source>
</reference>
<dbReference type="InterPro" id="IPR013597">
    <property type="entry name" value="Mat_intron_G2"/>
</dbReference>
<accession>A0A077PCB3</accession>
<comment type="catalytic activity">
    <reaction evidence="9">
        <text>DNA(n) + a 2'-deoxyribonucleoside 5'-triphosphate = DNA(n+1) + diphosphate</text>
        <dbReference type="Rhea" id="RHEA:22508"/>
        <dbReference type="Rhea" id="RHEA-COMP:17339"/>
        <dbReference type="Rhea" id="RHEA-COMP:17340"/>
        <dbReference type="ChEBI" id="CHEBI:33019"/>
        <dbReference type="ChEBI" id="CHEBI:61560"/>
        <dbReference type="ChEBI" id="CHEBI:173112"/>
        <dbReference type="EC" id="2.7.7.49"/>
    </reaction>
</comment>
<dbReference type="AlphaFoldDB" id="A0A077PCB3"/>
<keyword evidence="13" id="KW-1185">Reference proteome</keyword>
<comment type="caution">
    <text evidence="12">The sequence shown here is derived from an EMBL/GenBank/DDBJ whole genome shotgun (WGS) entry which is preliminary data.</text>
</comment>
<name>A0A077PCB3_XENBV</name>
<keyword evidence="2" id="KW-0808">Transferase</keyword>
<feature type="region of interest" description="Disordered" evidence="10">
    <location>
        <begin position="27"/>
        <end position="48"/>
    </location>
</feature>
<dbReference type="CDD" id="cd01651">
    <property type="entry name" value="RT_G2_intron"/>
    <property type="match status" value="1"/>
</dbReference>
<feature type="compositionally biased region" description="Low complexity" evidence="10">
    <location>
        <begin position="34"/>
        <end position="48"/>
    </location>
</feature>
<keyword evidence="5" id="KW-0460">Magnesium</keyword>
<protein>
    <recommendedName>
        <fullName evidence="1">RNA-directed DNA polymerase</fullName>
        <ecNumber evidence="1">2.7.7.49</ecNumber>
    </recommendedName>
</protein>
<dbReference type="InterPro" id="IPR051083">
    <property type="entry name" value="GrpII_Intron_Splice-Mob/Def"/>
</dbReference>
<dbReference type="PANTHER" id="PTHR34047">
    <property type="entry name" value="NUCLEAR INTRON MATURASE 1, MITOCHONDRIAL-RELATED"/>
    <property type="match status" value="1"/>
</dbReference>
<dbReference type="Proteomes" id="UP000028500">
    <property type="component" value="Unassembled WGS sequence"/>
</dbReference>
<dbReference type="GO" id="GO:0051607">
    <property type="term" value="P:defense response to virus"/>
    <property type="evidence" value="ECO:0007669"/>
    <property type="project" value="UniProtKB-KW"/>
</dbReference>
<dbReference type="GO" id="GO:0003723">
    <property type="term" value="F:RNA binding"/>
    <property type="evidence" value="ECO:0007669"/>
    <property type="project" value="InterPro"/>
</dbReference>
<organism evidence="12 13">
    <name type="scientific">Xenorhabdus bovienii str. kraussei Quebec</name>
    <dbReference type="NCBI Taxonomy" id="1398203"/>
    <lineage>
        <taxon>Bacteria</taxon>
        <taxon>Pseudomonadati</taxon>
        <taxon>Pseudomonadota</taxon>
        <taxon>Gammaproteobacteria</taxon>
        <taxon>Enterobacterales</taxon>
        <taxon>Morganellaceae</taxon>
        <taxon>Xenorhabdus</taxon>
    </lineage>
</organism>
<dbReference type="InterPro" id="IPR000123">
    <property type="entry name" value="Reverse_transcriptase_msDNA"/>
</dbReference>
<evidence type="ECO:0000256" key="9">
    <source>
        <dbReference type="ARBA" id="ARBA00048173"/>
    </source>
</evidence>
<dbReference type="SUPFAM" id="SSF56672">
    <property type="entry name" value="DNA/RNA polymerases"/>
    <property type="match status" value="1"/>
</dbReference>
<evidence type="ECO:0000256" key="2">
    <source>
        <dbReference type="ARBA" id="ARBA00022679"/>
    </source>
</evidence>
<evidence type="ECO:0000256" key="1">
    <source>
        <dbReference type="ARBA" id="ARBA00012493"/>
    </source>
</evidence>